<dbReference type="EMBL" id="JAVBVO010000003">
    <property type="protein sequence ID" value="MDZ5757977.1"/>
    <property type="molecule type" value="Genomic_DNA"/>
</dbReference>
<evidence type="ECO:0000313" key="7">
    <source>
        <dbReference type="EMBL" id="MDZ5757977.1"/>
    </source>
</evidence>
<dbReference type="GO" id="GO:0008234">
    <property type="term" value="F:cysteine-type peptidase activity"/>
    <property type="evidence" value="ECO:0007669"/>
    <property type="project" value="UniProtKB-KW"/>
</dbReference>
<feature type="active site" description="Proton donor/acceptor" evidence="4">
    <location>
        <position position="229"/>
    </location>
</feature>
<name>A0AAW9K2L2_CARML</name>
<dbReference type="SUPFAM" id="SSF63817">
    <property type="entry name" value="Sortase"/>
    <property type="match status" value="1"/>
</dbReference>
<comment type="caution">
    <text evidence="7">The sequence shown here is derived from an EMBL/GenBank/DDBJ whole genome shotgun (WGS) entry which is preliminary data.</text>
</comment>
<dbReference type="NCBIfam" id="TIGR01076">
    <property type="entry name" value="sortase_fam"/>
    <property type="match status" value="1"/>
</dbReference>
<feature type="transmembrane region" description="Helical" evidence="6">
    <location>
        <begin position="106"/>
        <end position="128"/>
    </location>
</feature>
<evidence type="ECO:0000256" key="5">
    <source>
        <dbReference type="SAM" id="MobiDB-lite"/>
    </source>
</evidence>
<dbReference type="InterPro" id="IPR023365">
    <property type="entry name" value="Sortase_dom-sf"/>
</dbReference>
<dbReference type="AlphaFoldDB" id="A0AAW9K2L2"/>
<keyword evidence="6" id="KW-0812">Transmembrane</keyword>
<gene>
    <name evidence="7" type="ORF">RAK27_04825</name>
</gene>
<keyword evidence="6" id="KW-0472">Membrane</keyword>
<dbReference type="Pfam" id="PF04203">
    <property type="entry name" value="Sortase"/>
    <property type="match status" value="1"/>
</dbReference>
<dbReference type="Gene3D" id="2.40.260.10">
    <property type="entry name" value="Sortase"/>
    <property type="match status" value="1"/>
</dbReference>
<dbReference type="CDD" id="cd06165">
    <property type="entry name" value="Sortase_A"/>
    <property type="match status" value="1"/>
</dbReference>
<feature type="region of interest" description="Disordered" evidence="5">
    <location>
        <begin position="146"/>
        <end position="167"/>
    </location>
</feature>
<dbReference type="InterPro" id="IPR042007">
    <property type="entry name" value="Sortase_A"/>
</dbReference>
<feature type="region of interest" description="Disordered" evidence="5">
    <location>
        <begin position="1"/>
        <end position="20"/>
    </location>
</feature>
<keyword evidence="6" id="KW-1133">Transmembrane helix</keyword>
<dbReference type="GO" id="GO:0006508">
    <property type="term" value="P:proteolysis"/>
    <property type="evidence" value="ECO:0007669"/>
    <property type="project" value="UniProtKB-KW"/>
</dbReference>
<evidence type="ECO:0000256" key="1">
    <source>
        <dbReference type="ARBA" id="ARBA00022670"/>
    </source>
</evidence>
<feature type="compositionally biased region" description="Basic and acidic residues" evidence="5">
    <location>
        <begin position="151"/>
        <end position="162"/>
    </location>
</feature>
<proteinExistence type="predicted"/>
<keyword evidence="2" id="KW-0378">Hydrolase</keyword>
<evidence type="ECO:0000313" key="8">
    <source>
        <dbReference type="Proteomes" id="UP001290462"/>
    </source>
</evidence>
<accession>A0AAW9K2L2</accession>
<feature type="compositionally biased region" description="Polar residues" evidence="5">
    <location>
        <begin position="8"/>
        <end position="20"/>
    </location>
</feature>
<evidence type="ECO:0000256" key="2">
    <source>
        <dbReference type="ARBA" id="ARBA00022801"/>
    </source>
</evidence>
<dbReference type="RefSeq" id="WP_201730531.1">
    <property type="nucleotide sequence ID" value="NZ_CAJGUR010000011.1"/>
</dbReference>
<evidence type="ECO:0000256" key="4">
    <source>
        <dbReference type="PIRSR" id="PIRSR605754-1"/>
    </source>
</evidence>
<dbReference type="InterPro" id="IPR005754">
    <property type="entry name" value="Sortase"/>
</dbReference>
<evidence type="ECO:0000256" key="3">
    <source>
        <dbReference type="ARBA" id="ARBA00022807"/>
    </source>
</evidence>
<organism evidence="7 8">
    <name type="scientific">Carnobacterium maltaromaticum</name>
    <name type="common">Carnobacterium piscicola</name>
    <dbReference type="NCBI Taxonomy" id="2751"/>
    <lineage>
        <taxon>Bacteria</taxon>
        <taxon>Bacillati</taxon>
        <taxon>Bacillota</taxon>
        <taxon>Bacilli</taxon>
        <taxon>Lactobacillales</taxon>
        <taxon>Carnobacteriaceae</taxon>
        <taxon>Carnobacterium</taxon>
    </lineage>
</organism>
<sequence length="327" mass="36883">MAKDKLNQENIEFNQSKESGTKATSEKATIFSYLSDVNRIKLDYTKEPLKIKYKWASTHFIFPTQDSFDLEGQKLALRLEEKIEEAFSLNQSISPKERTNQKKWRILAAVLLIIGIGGLSANSIYGTYLARKIEQNTQITMEKVKKVNPAKSEDEKQERSAFKEQPYQPIETYLDDSDIETYLGSIAIPDVNLNLPIVKGVGEQNLYRGAATNKIGQHMGKGNYPMAAHKVPGNDTSLFGPLFQVTPGMKIYLSDNQNIYIYTARESYVVEPERVDILDDVIGETLLTLYTCSTDAGVERLVVQADFEKQLKMTDASPEEQAIFAIE</sequence>
<dbReference type="Proteomes" id="UP001290462">
    <property type="component" value="Unassembled WGS sequence"/>
</dbReference>
<evidence type="ECO:0000256" key="6">
    <source>
        <dbReference type="SAM" id="Phobius"/>
    </source>
</evidence>
<keyword evidence="1" id="KW-0645">Protease</keyword>
<keyword evidence="3" id="KW-0788">Thiol protease</keyword>
<protein>
    <submittedName>
        <fullName evidence="7">Class A sortase</fullName>
    </submittedName>
</protein>
<reference evidence="7" key="1">
    <citation type="submission" date="2023-08" db="EMBL/GenBank/DDBJ databases">
        <title>Genomic characterization of piscicolin 126 produced by Carnobacterium maltaromaticum CM22 strain isolated from salmon (Salmo salar).</title>
        <authorList>
            <person name="Gonzalez-Gragera E."/>
            <person name="Garcia-Lopez J.D."/>
            <person name="Teso-Perez C."/>
            <person name="Gimenez-Hernandez I."/>
            <person name="Peralta-Sanchez J.M."/>
            <person name="Valdivia E."/>
            <person name="Montalban-Lopez M."/>
            <person name="Martin-Platero A.M."/>
            <person name="Banos A."/>
            <person name="Martinez-Bueno M."/>
        </authorList>
    </citation>
    <scope>NUCLEOTIDE SEQUENCE</scope>
    <source>
        <strain evidence="7">CM22</strain>
    </source>
</reference>
<feature type="active site" description="Acyl-thioester intermediate" evidence="4">
    <location>
        <position position="292"/>
    </location>
</feature>